<evidence type="ECO:0000313" key="1">
    <source>
        <dbReference type="EMBL" id="MBM2615115.1"/>
    </source>
</evidence>
<reference evidence="1 2" key="1">
    <citation type="submission" date="2021-01" db="EMBL/GenBank/DDBJ databases">
        <title>Actinoplanes sp. nov. LDG1-06 isolated from lichen.</title>
        <authorList>
            <person name="Saeng-In P."/>
            <person name="Phongsopitanun W."/>
            <person name="Kanchanasin P."/>
            <person name="Yuki M."/>
            <person name="Kudo T."/>
            <person name="Ohkuma M."/>
            <person name="Tanasupawat S."/>
        </authorList>
    </citation>
    <scope>NUCLEOTIDE SEQUENCE [LARGE SCALE GENOMIC DNA]</scope>
    <source>
        <strain evidence="1 2">LDG1-06</strain>
    </source>
</reference>
<dbReference type="EMBL" id="JAENHP010000002">
    <property type="protein sequence ID" value="MBM2615115.1"/>
    <property type="molecule type" value="Genomic_DNA"/>
</dbReference>
<keyword evidence="2" id="KW-1185">Reference proteome</keyword>
<name>A0ABS2A5J8_9ACTN</name>
<evidence type="ECO:0000313" key="2">
    <source>
        <dbReference type="Proteomes" id="UP000632138"/>
    </source>
</evidence>
<accession>A0ABS2A5J8</accession>
<sequence length="59" mass="6889">MFPYNDPYTMLDLHHQRARELAGRAASARLVREARVRRFGRWPRRSRAEQQPARAAVAA</sequence>
<dbReference type="RefSeq" id="WP_203375048.1">
    <property type="nucleotide sequence ID" value="NZ_JAENHP010000002.1"/>
</dbReference>
<comment type="caution">
    <text evidence="1">The sequence shown here is derived from an EMBL/GenBank/DDBJ whole genome shotgun (WGS) entry which is preliminary data.</text>
</comment>
<protein>
    <submittedName>
        <fullName evidence="1">Uncharacterized protein</fullName>
    </submittedName>
</protein>
<proteinExistence type="predicted"/>
<organism evidence="1 2">
    <name type="scientific">Paractinoplanes ovalisporus</name>
    <dbReference type="NCBI Taxonomy" id="2810368"/>
    <lineage>
        <taxon>Bacteria</taxon>
        <taxon>Bacillati</taxon>
        <taxon>Actinomycetota</taxon>
        <taxon>Actinomycetes</taxon>
        <taxon>Micromonosporales</taxon>
        <taxon>Micromonosporaceae</taxon>
        <taxon>Paractinoplanes</taxon>
    </lineage>
</organism>
<gene>
    <name evidence="1" type="ORF">JIG36_06015</name>
</gene>
<dbReference type="Proteomes" id="UP000632138">
    <property type="component" value="Unassembled WGS sequence"/>
</dbReference>